<reference evidence="4" key="1">
    <citation type="journal article" date="2014" name="Proc. Natl. Acad. Sci. U.S.A.">
        <title>Extensive sampling of basidiomycete genomes demonstrates inadequacy of the white-rot/brown-rot paradigm for wood decay fungi.</title>
        <authorList>
            <person name="Riley R."/>
            <person name="Salamov A.A."/>
            <person name="Brown D.W."/>
            <person name="Nagy L.G."/>
            <person name="Floudas D."/>
            <person name="Held B.W."/>
            <person name="Levasseur A."/>
            <person name="Lombard V."/>
            <person name="Morin E."/>
            <person name="Otillar R."/>
            <person name="Lindquist E.A."/>
            <person name="Sun H."/>
            <person name="LaButti K.M."/>
            <person name="Schmutz J."/>
            <person name="Jabbour D."/>
            <person name="Luo H."/>
            <person name="Baker S.E."/>
            <person name="Pisabarro A.G."/>
            <person name="Walton J.D."/>
            <person name="Blanchette R.A."/>
            <person name="Henrissat B."/>
            <person name="Martin F."/>
            <person name="Cullen D."/>
            <person name="Hibbett D.S."/>
            <person name="Grigoriev I.V."/>
        </authorList>
    </citation>
    <scope>NUCLEOTIDE SEQUENCE [LARGE SCALE GENOMIC DNA]</scope>
    <source>
        <strain evidence="4">FD-172 SS1</strain>
    </source>
</reference>
<feature type="region of interest" description="Disordered" evidence="1">
    <location>
        <begin position="36"/>
        <end position="99"/>
    </location>
</feature>
<keyword evidence="2" id="KW-0732">Signal</keyword>
<accession>A0A067LRF8</accession>
<feature type="compositionally biased region" description="Basic and acidic residues" evidence="1">
    <location>
        <begin position="70"/>
        <end position="82"/>
    </location>
</feature>
<dbReference type="EMBL" id="KL198229">
    <property type="protein sequence ID" value="KDQ05599.1"/>
    <property type="molecule type" value="Genomic_DNA"/>
</dbReference>
<sequence>MLPQCVFPFFALTLLSITVCAIGMTRASSTFSKRIRTSVVQPGTSASGRPSRTLTTAEQDTLSQQRVSKRQIEKQKEGAEWRKHQRTTQSHHPQYPLGDNDHGYFDADFMDNSDSGFNNPDAITEELDALLEMCNGIEREKKKKKGPNNSEWARRMQEEEAVWAPQISALADSYLQWQQTVSSDHAADGSVPDAHALKMPAWLLFCWPKFAVGCRMHAERAFPERAPVGVALGVREVVAAPKQCVRRVCSRIVTIRSA</sequence>
<proteinExistence type="predicted"/>
<dbReference type="Proteomes" id="UP000027195">
    <property type="component" value="Unassembled WGS sequence"/>
</dbReference>
<dbReference type="InParanoid" id="A0A067LRF8"/>
<gene>
    <name evidence="3" type="ORF">BOTBODRAFT_49788</name>
</gene>
<keyword evidence="4" id="KW-1185">Reference proteome</keyword>
<evidence type="ECO:0000256" key="1">
    <source>
        <dbReference type="SAM" id="MobiDB-lite"/>
    </source>
</evidence>
<feature type="chain" id="PRO_5001644060" evidence="2">
    <location>
        <begin position="28"/>
        <end position="258"/>
    </location>
</feature>
<name>A0A067LRF8_BOTB1</name>
<organism evidence="3 4">
    <name type="scientific">Botryobasidium botryosum (strain FD-172 SS1)</name>
    <dbReference type="NCBI Taxonomy" id="930990"/>
    <lineage>
        <taxon>Eukaryota</taxon>
        <taxon>Fungi</taxon>
        <taxon>Dikarya</taxon>
        <taxon>Basidiomycota</taxon>
        <taxon>Agaricomycotina</taxon>
        <taxon>Agaricomycetes</taxon>
        <taxon>Cantharellales</taxon>
        <taxon>Botryobasidiaceae</taxon>
        <taxon>Botryobasidium</taxon>
    </lineage>
</organism>
<dbReference type="AlphaFoldDB" id="A0A067LRF8"/>
<evidence type="ECO:0000256" key="2">
    <source>
        <dbReference type="SAM" id="SignalP"/>
    </source>
</evidence>
<dbReference type="HOGENOM" id="CLU_1077657_0_0_1"/>
<evidence type="ECO:0000313" key="3">
    <source>
        <dbReference type="EMBL" id="KDQ05599.1"/>
    </source>
</evidence>
<feature type="compositionally biased region" description="Polar residues" evidence="1">
    <location>
        <begin position="36"/>
        <end position="66"/>
    </location>
</feature>
<feature type="signal peptide" evidence="2">
    <location>
        <begin position="1"/>
        <end position="27"/>
    </location>
</feature>
<evidence type="ECO:0000313" key="4">
    <source>
        <dbReference type="Proteomes" id="UP000027195"/>
    </source>
</evidence>
<protein>
    <submittedName>
        <fullName evidence="3">Uncharacterized protein</fullName>
    </submittedName>
</protein>